<evidence type="ECO:0000313" key="2">
    <source>
        <dbReference type="EMBL" id="TQF06725.1"/>
    </source>
</evidence>
<protein>
    <submittedName>
        <fullName evidence="2">Uncharacterized protein</fullName>
    </submittedName>
</protein>
<proteinExistence type="predicted"/>
<name>A0A540WCG6_9ACTN</name>
<feature type="compositionally biased region" description="Acidic residues" evidence="1">
    <location>
        <begin position="17"/>
        <end position="26"/>
    </location>
</feature>
<accession>A0A540WCG6</accession>
<dbReference type="Proteomes" id="UP000319103">
    <property type="component" value="Unassembled WGS sequence"/>
</dbReference>
<evidence type="ECO:0000256" key="1">
    <source>
        <dbReference type="SAM" id="MobiDB-lite"/>
    </source>
</evidence>
<organism evidence="2 3">
    <name type="scientific">Kitasatospora acidiphila</name>
    <dbReference type="NCBI Taxonomy" id="2567942"/>
    <lineage>
        <taxon>Bacteria</taxon>
        <taxon>Bacillati</taxon>
        <taxon>Actinomycetota</taxon>
        <taxon>Actinomycetes</taxon>
        <taxon>Kitasatosporales</taxon>
        <taxon>Streptomycetaceae</taxon>
        <taxon>Kitasatospora</taxon>
    </lineage>
</organism>
<dbReference type="RefSeq" id="WP_141637136.1">
    <property type="nucleotide sequence ID" value="NZ_VIGB01000003.1"/>
</dbReference>
<evidence type="ECO:0000313" key="3">
    <source>
        <dbReference type="Proteomes" id="UP000319103"/>
    </source>
</evidence>
<sequence>MTDNATDYAVDARDAMEDPEDLESGSDEQPTPRAELSLDAAADVADAVEQTRQVPVDDDEYPR</sequence>
<dbReference type="AlphaFoldDB" id="A0A540WCG6"/>
<feature type="region of interest" description="Disordered" evidence="1">
    <location>
        <begin position="1"/>
        <end position="34"/>
    </location>
</feature>
<reference evidence="2 3" key="1">
    <citation type="submission" date="2019-06" db="EMBL/GenBank/DDBJ databases">
        <title>Description of Kitasatospora acidophila sp. nov. isolated from pine grove soil, and reclassification of Streptomyces novaecaesareae to Kitasatospora novaeceasareae comb. nov.</title>
        <authorList>
            <person name="Kim M.J."/>
        </authorList>
    </citation>
    <scope>NUCLEOTIDE SEQUENCE [LARGE SCALE GENOMIC DNA]</scope>
    <source>
        <strain evidence="2 3">MMS16-CNU292</strain>
    </source>
</reference>
<dbReference type="OrthoDB" id="3873559at2"/>
<comment type="caution">
    <text evidence="2">The sequence shown here is derived from an EMBL/GenBank/DDBJ whole genome shotgun (WGS) entry which is preliminary data.</text>
</comment>
<gene>
    <name evidence="2" type="ORF">E6W39_36735</name>
</gene>
<keyword evidence="3" id="KW-1185">Reference proteome</keyword>
<dbReference type="EMBL" id="VIGB01000003">
    <property type="protein sequence ID" value="TQF06725.1"/>
    <property type="molecule type" value="Genomic_DNA"/>
</dbReference>